<dbReference type="SUPFAM" id="SSF56645">
    <property type="entry name" value="Acyl-CoA dehydrogenase NM domain-like"/>
    <property type="match status" value="1"/>
</dbReference>
<feature type="domain" description="Acyl-CoA dehydrogenase/oxidase N-terminal" evidence="7">
    <location>
        <begin position="7"/>
        <end position="116"/>
    </location>
</feature>
<dbReference type="Gene3D" id="1.10.540.10">
    <property type="entry name" value="Acyl-CoA dehydrogenase/oxidase, N-terminal domain"/>
    <property type="match status" value="1"/>
</dbReference>
<dbReference type="GO" id="GO:0050660">
    <property type="term" value="F:flavin adenine dinucleotide binding"/>
    <property type="evidence" value="ECO:0007669"/>
    <property type="project" value="InterPro"/>
</dbReference>
<proteinExistence type="inferred from homology"/>
<evidence type="ECO:0000256" key="4">
    <source>
        <dbReference type="ARBA" id="ARBA00022827"/>
    </source>
</evidence>
<reference evidence="8 9" key="1">
    <citation type="submission" date="2015-11" db="EMBL/GenBank/DDBJ databases">
        <authorList>
            <person name="Zhang Y."/>
            <person name="Guo Z."/>
        </authorList>
    </citation>
    <scope>NUCLEOTIDE SEQUENCE [LARGE SCALE GENOMIC DNA]</scope>
    <source>
        <strain evidence="8 9">YFY001</strain>
    </source>
</reference>
<dbReference type="SUPFAM" id="SSF47203">
    <property type="entry name" value="Acyl-CoA dehydrogenase C-terminal domain-like"/>
    <property type="match status" value="1"/>
</dbReference>
<comment type="cofactor">
    <cofactor evidence="1">
        <name>FAD</name>
        <dbReference type="ChEBI" id="CHEBI:57692"/>
    </cofactor>
</comment>
<evidence type="ECO:0000313" key="9">
    <source>
        <dbReference type="Proteomes" id="UP000182938"/>
    </source>
</evidence>
<dbReference type="InterPro" id="IPR013786">
    <property type="entry name" value="AcylCoA_DH/ox_N"/>
</dbReference>
<sequence length="367" mass="38112">MTDLLYTDVEESLRDSVRSTLQRSLDEGLPARLADEPDTDVTALWRTLAEQLGVAGLLVPESLGGVGASAREAAVVLEELGRAVAPTPFLTSAVVATSALLSAGDETHLPRLASGEVVATLALPWTARRGAWTPVEHVVSPVAGALTADLFLVPVTDEGGVTSLRAVGRDEVELEPITSLDMTRPLARVTLTGEGAEIASGDAARAAVDAGLAAGAALLASEQLGVARWCLETTVEYAETRVQFARPIGSFQAIKHRLADLYLLLVGAQAAARHAAGTMADGALRGSSVAPQDAVEGRIATATAAAFCSDAAVRSAEEALQLHGGIGMTWEAAVHTRLKRAKSDQLALGTPDRHRSDLAELVDLPAC</sequence>
<dbReference type="InterPro" id="IPR036250">
    <property type="entry name" value="AcylCo_DH-like_C"/>
</dbReference>
<dbReference type="KEGG" id="jte:ASJ30_02610"/>
<dbReference type="Gene3D" id="1.20.140.10">
    <property type="entry name" value="Butyryl-CoA Dehydrogenase, subunit A, domain 3"/>
    <property type="match status" value="1"/>
</dbReference>
<keyword evidence="4" id="KW-0274">FAD</keyword>
<dbReference type="PANTHER" id="PTHR43884:SF20">
    <property type="entry name" value="ACYL-COA DEHYDROGENASE FADE28"/>
    <property type="match status" value="1"/>
</dbReference>
<dbReference type="InterPro" id="IPR037069">
    <property type="entry name" value="AcylCoA_DH/ox_N_sf"/>
</dbReference>
<dbReference type="EMBL" id="CP013290">
    <property type="protein sequence ID" value="APH00554.1"/>
    <property type="molecule type" value="Genomic_DNA"/>
</dbReference>
<evidence type="ECO:0000256" key="1">
    <source>
        <dbReference type="ARBA" id="ARBA00001974"/>
    </source>
</evidence>
<evidence type="ECO:0000313" key="8">
    <source>
        <dbReference type="EMBL" id="APH00554.1"/>
    </source>
</evidence>
<dbReference type="Proteomes" id="UP000182938">
    <property type="component" value="Chromosome"/>
</dbReference>
<name>A0A1L3ME22_9MICO</name>
<dbReference type="GO" id="GO:0003995">
    <property type="term" value="F:acyl-CoA dehydrogenase activity"/>
    <property type="evidence" value="ECO:0007669"/>
    <property type="project" value="TreeGrafter"/>
</dbReference>
<keyword evidence="5" id="KW-0560">Oxidoreductase</keyword>
<gene>
    <name evidence="8" type="ORF">ASJ30_02610</name>
</gene>
<evidence type="ECO:0000256" key="3">
    <source>
        <dbReference type="ARBA" id="ARBA00022630"/>
    </source>
</evidence>
<protein>
    <submittedName>
        <fullName evidence="8">Acyl-CoA dehydrogenase</fullName>
    </submittedName>
</protein>
<evidence type="ECO:0000259" key="6">
    <source>
        <dbReference type="Pfam" id="PF00441"/>
    </source>
</evidence>
<keyword evidence="3" id="KW-0285">Flavoprotein</keyword>
<dbReference type="PANTHER" id="PTHR43884">
    <property type="entry name" value="ACYL-COA DEHYDROGENASE"/>
    <property type="match status" value="1"/>
</dbReference>
<feature type="domain" description="Acyl-CoA dehydrogenase/oxidase C-terminal" evidence="6">
    <location>
        <begin position="210"/>
        <end position="360"/>
    </location>
</feature>
<dbReference type="Pfam" id="PF02771">
    <property type="entry name" value="Acyl-CoA_dh_N"/>
    <property type="match status" value="1"/>
</dbReference>
<dbReference type="AlphaFoldDB" id="A0A1L3ME22"/>
<evidence type="ECO:0000256" key="5">
    <source>
        <dbReference type="ARBA" id="ARBA00023002"/>
    </source>
</evidence>
<dbReference type="Pfam" id="PF00441">
    <property type="entry name" value="Acyl-CoA_dh_1"/>
    <property type="match status" value="1"/>
</dbReference>
<evidence type="ECO:0000259" key="7">
    <source>
        <dbReference type="Pfam" id="PF02771"/>
    </source>
</evidence>
<organism evidence="8 9">
    <name type="scientific">Janibacter indicus</name>
    <dbReference type="NCBI Taxonomy" id="857417"/>
    <lineage>
        <taxon>Bacteria</taxon>
        <taxon>Bacillati</taxon>
        <taxon>Actinomycetota</taxon>
        <taxon>Actinomycetes</taxon>
        <taxon>Micrococcales</taxon>
        <taxon>Intrasporangiaceae</taxon>
        <taxon>Janibacter</taxon>
    </lineage>
</organism>
<keyword evidence="9" id="KW-1185">Reference proteome</keyword>
<evidence type="ECO:0000256" key="2">
    <source>
        <dbReference type="ARBA" id="ARBA00009347"/>
    </source>
</evidence>
<dbReference type="RefSeq" id="WP_072623730.1">
    <property type="nucleotide sequence ID" value="NZ_CP013290.1"/>
</dbReference>
<accession>A0A1L3ME22</accession>
<comment type="similarity">
    <text evidence="2">Belongs to the acyl-CoA dehydrogenase family.</text>
</comment>
<dbReference type="InterPro" id="IPR009075">
    <property type="entry name" value="AcylCo_DH/oxidase_C"/>
</dbReference>
<dbReference type="InterPro" id="IPR009100">
    <property type="entry name" value="AcylCoA_DH/oxidase_NM_dom_sf"/>
</dbReference>